<dbReference type="AlphaFoldDB" id="A0A4U6X2W8"/>
<comment type="similarity">
    <text evidence="1 3">Belongs to the short-chain dehydrogenases/reductases (SDR) family.</text>
</comment>
<dbReference type="Gene3D" id="3.40.50.720">
    <property type="entry name" value="NAD(P)-binding Rossmann-like Domain"/>
    <property type="match status" value="1"/>
</dbReference>
<dbReference type="PANTHER" id="PTHR42760:SF127">
    <property type="entry name" value="3-KETOACYL-ACYL CARRIER PROTEIN REDUCTASE-RELATED"/>
    <property type="match status" value="1"/>
</dbReference>
<keyword evidence="2" id="KW-0521">NADP</keyword>
<dbReference type="InterPro" id="IPR036291">
    <property type="entry name" value="NAD(P)-bd_dom_sf"/>
</dbReference>
<reference evidence="4 5" key="1">
    <citation type="journal article" date="2019" name="PLoS ONE">
        <title>Comparative genome analysis indicates high evolutionary potential of pathogenicity genes in Colletotrichum tanaceti.</title>
        <authorList>
            <person name="Lelwala R.V."/>
            <person name="Korhonen P.K."/>
            <person name="Young N.D."/>
            <person name="Scott J.B."/>
            <person name="Ades P.A."/>
            <person name="Gasser R.B."/>
            <person name="Taylor P.W.J."/>
        </authorList>
    </citation>
    <scope>NUCLEOTIDE SEQUENCE [LARGE SCALE GENOMIC DNA]</scope>
    <source>
        <strain evidence="4">BRIP57314</strain>
    </source>
</reference>
<dbReference type="PANTHER" id="PTHR42760">
    <property type="entry name" value="SHORT-CHAIN DEHYDROGENASES/REDUCTASES FAMILY MEMBER"/>
    <property type="match status" value="1"/>
</dbReference>
<dbReference type="SUPFAM" id="SSF51735">
    <property type="entry name" value="NAD(P)-binding Rossmann-fold domains"/>
    <property type="match status" value="1"/>
</dbReference>
<dbReference type="InterPro" id="IPR002347">
    <property type="entry name" value="SDR_fam"/>
</dbReference>
<evidence type="ECO:0000313" key="4">
    <source>
        <dbReference type="EMBL" id="TKW49119.1"/>
    </source>
</evidence>
<dbReference type="GO" id="GO:0006633">
    <property type="term" value="P:fatty acid biosynthetic process"/>
    <property type="evidence" value="ECO:0007669"/>
    <property type="project" value="TreeGrafter"/>
</dbReference>
<dbReference type="EMBL" id="PJEX01000614">
    <property type="protein sequence ID" value="TKW49119.1"/>
    <property type="molecule type" value="Genomic_DNA"/>
</dbReference>
<protein>
    <submittedName>
        <fullName evidence="4">Dihydroanticapsin 7-dehydrogenase</fullName>
    </submittedName>
</protein>
<dbReference type="Pfam" id="PF00106">
    <property type="entry name" value="adh_short"/>
    <property type="match status" value="1"/>
</dbReference>
<dbReference type="Proteomes" id="UP000310108">
    <property type="component" value="Unassembled WGS sequence"/>
</dbReference>
<organism evidence="4 5">
    <name type="scientific">Colletotrichum tanaceti</name>
    <dbReference type="NCBI Taxonomy" id="1306861"/>
    <lineage>
        <taxon>Eukaryota</taxon>
        <taxon>Fungi</taxon>
        <taxon>Dikarya</taxon>
        <taxon>Ascomycota</taxon>
        <taxon>Pezizomycotina</taxon>
        <taxon>Sordariomycetes</taxon>
        <taxon>Hypocreomycetidae</taxon>
        <taxon>Glomerellales</taxon>
        <taxon>Glomerellaceae</taxon>
        <taxon>Colletotrichum</taxon>
        <taxon>Colletotrichum destructivum species complex</taxon>
    </lineage>
</organism>
<gene>
    <name evidence="4" type="primary">bacC</name>
    <name evidence="4" type="ORF">CTA1_1078</name>
</gene>
<evidence type="ECO:0000256" key="1">
    <source>
        <dbReference type="ARBA" id="ARBA00006484"/>
    </source>
</evidence>
<proteinExistence type="inferred from homology"/>
<accession>A0A4U6X2W8</accession>
<dbReference type="GO" id="GO:0048038">
    <property type="term" value="F:quinone binding"/>
    <property type="evidence" value="ECO:0007669"/>
    <property type="project" value="TreeGrafter"/>
</dbReference>
<name>A0A4U6X2W8_9PEZI</name>
<dbReference type="GO" id="GO:0016616">
    <property type="term" value="F:oxidoreductase activity, acting on the CH-OH group of donors, NAD or NADP as acceptor"/>
    <property type="evidence" value="ECO:0007669"/>
    <property type="project" value="TreeGrafter"/>
</dbReference>
<evidence type="ECO:0000256" key="3">
    <source>
        <dbReference type="RuleBase" id="RU000363"/>
    </source>
</evidence>
<keyword evidence="5" id="KW-1185">Reference proteome</keyword>
<evidence type="ECO:0000313" key="5">
    <source>
        <dbReference type="Proteomes" id="UP000310108"/>
    </source>
</evidence>
<comment type="caution">
    <text evidence="4">The sequence shown here is derived from an EMBL/GenBank/DDBJ whole genome shotgun (WGS) entry which is preliminary data.</text>
</comment>
<dbReference type="InterPro" id="IPR020904">
    <property type="entry name" value="Sc_DH/Rdtase_CS"/>
</dbReference>
<dbReference type="PRINTS" id="PR00080">
    <property type="entry name" value="SDRFAMILY"/>
</dbReference>
<dbReference type="CDD" id="cd05233">
    <property type="entry name" value="SDR_c"/>
    <property type="match status" value="1"/>
</dbReference>
<evidence type="ECO:0000256" key="2">
    <source>
        <dbReference type="ARBA" id="ARBA00022857"/>
    </source>
</evidence>
<dbReference type="PROSITE" id="PS00061">
    <property type="entry name" value="ADH_SHORT"/>
    <property type="match status" value="1"/>
</dbReference>
<sequence>MSSSETHFAAGLAGKTCLVTGGAGGLGKAVTAAFLDAGANVIICDSNAKRVESTLAELGTSRGGRGGNGGSLTGVTADITDRAQVQNLFDDMAGRFGTLDVLVNNAAVMDRFDPVGDVELDLWDKVVAVNLTAPLQLSKLAVRSMLSKPEPAGCIINIASGAATAGWLAGTAYTASKHGLVGLTKSTAAFYGPKGIRCNALMIGVIGGTHLSEAFRDGCHKEGRQKLGEIFSGVRPQPCKVDDVAGICLSLASGPGWGTVNGALIAVDNGWTSVVG</sequence>
<dbReference type="STRING" id="1306861.A0A4U6X2W8"/>
<dbReference type="FunFam" id="3.40.50.720:FF:000084">
    <property type="entry name" value="Short-chain dehydrogenase reductase"/>
    <property type="match status" value="1"/>
</dbReference>
<dbReference type="PRINTS" id="PR00081">
    <property type="entry name" value="GDHRDH"/>
</dbReference>